<gene>
    <name evidence="1" type="ORF">Ato02nite_005880</name>
</gene>
<evidence type="ECO:0000313" key="1">
    <source>
        <dbReference type="EMBL" id="GIM88795.1"/>
    </source>
</evidence>
<name>A0A919T6K0_9ACTN</name>
<proteinExistence type="predicted"/>
<accession>A0A919T6K0</accession>
<protein>
    <submittedName>
        <fullName evidence="1">Uncharacterized protein</fullName>
    </submittedName>
</protein>
<evidence type="ECO:0000313" key="2">
    <source>
        <dbReference type="Proteomes" id="UP000677082"/>
    </source>
</evidence>
<comment type="caution">
    <text evidence="1">The sequence shown here is derived from an EMBL/GenBank/DDBJ whole genome shotgun (WGS) entry which is preliminary data.</text>
</comment>
<reference evidence="1 2" key="1">
    <citation type="submission" date="2021-03" db="EMBL/GenBank/DDBJ databases">
        <title>Whole genome shotgun sequence of Actinoplanes toevensis NBRC 105298.</title>
        <authorList>
            <person name="Komaki H."/>
            <person name="Tamura T."/>
        </authorList>
    </citation>
    <scope>NUCLEOTIDE SEQUENCE [LARGE SCALE GENOMIC DNA]</scope>
    <source>
        <strain evidence="1 2">NBRC 105298</strain>
    </source>
</reference>
<keyword evidence="2" id="KW-1185">Reference proteome</keyword>
<sequence length="50" mass="5767">MLWVDEEAISYDSPDEVRQHITFLAEHDPETLADLARALLAELERQRSDA</sequence>
<organism evidence="1 2">
    <name type="scientific">Paractinoplanes toevensis</name>
    <dbReference type="NCBI Taxonomy" id="571911"/>
    <lineage>
        <taxon>Bacteria</taxon>
        <taxon>Bacillati</taxon>
        <taxon>Actinomycetota</taxon>
        <taxon>Actinomycetes</taxon>
        <taxon>Micromonosporales</taxon>
        <taxon>Micromonosporaceae</taxon>
        <taxon>Paractinoplanes</taxon>
    </lineage>
</organism>
<dbReference type="AlphaFoldDB" id="A0A919T6K0"/>
<dbReference type="RefSeq" id="WP_213004777.1">
    <property type="nucleotide sequence ID" value="NZ_BOQN01000007.1"/>
</dbReference>
<dbReference type="Proteomes" id="UP000677082">
    <property type="component" value="Unassembled WGS sequence"/>
</dbReference>
<dbReference type="EMBL" id="BOQN01000007">
    <property type="protein sequence ID" value="GIM88795.1"/>
    <property type="molecule type" value="Genomic_DNA"/>
</dbReference>